<evidence type="ECO:0000259" key="14">
    <source>
        <dbReference type="Pfam" id="PF02910"/>
    </source>
</evidence>
<evidence type="ECO:0000256" key="6">
    <source>
        <dbReference type="ARBA" id="ARBA00022630"/>
    </source>
</evidence>
<sequence length="528" mass="58195">MKHADVIILGSGIAAMQLAKLLHSDSHVIIITKSLKNHCNSYMAQGGMAAAISPDDHYRLHYQDTLEAGRRHQDEKAVLNLVKDAPDIVCELMSIGVPLDLDEQGQVALGMEGAHSRRRIVHSGGDATGRRIMDAFFNSIPSNIEFIENEMAIELILSQDGVCRGVQTKNSNGDVNEYFGEHVVLATGGAGGLYHFTSNHPSVTGDGLALAYLAGAELSNLEFVQFHPTLLYVGGMAKGLVSEAVRGHGAVLRNNEGKAIMESIHPLKDLAPRHIVAQRIFEIRRNGDEVFLDITMINDFKLHFPSIASLCEREGINVERGLIPVAPGSHFLMGGISINDFGETSIPHLYAIGEVADSGVHGANRLASNSLLEGLSYGKRLAAHLNQFTRKSAAPTWRLIEKSGGLACPKLPERGEIKRRMMEGAGIVRSKEGMEQLLAWLESFHIDEYLLRSYKNWDIEEISVAFMILSARMIVSSALKRTESRGGHLRTDYPDENMDWLNCHIIHSNHGMHLRRNRYESGKIKSYA</sequence>
<proteinExistence type="inferred from homology"/>
<dbReference type="OrthoDB" id="9806724at2"/>
<evidence type="ECO:0000256" key="2">
    <source>
        <dbReference type="ARBA" id="ARBA00004950"/>
    </source>
</evidence>
<evidence type="ECO:0000256" key="3">
    <source>
        <dbReference type="ARBA" id="ARBA00008562"/>
    </source>
</evidence>
<gene>
    <name evidence="15" type="ORF">DFR59_103197</name>
</gene>
<dbReference type="EMBL" id="QQAY01000003">
    <property type="protein sequence ID" value="RDI44132.1"/>
    <property type="molecule type" value="Genomic_DNA"/>
</dbReference>
<dbReference type="Gene3D" id="3.50.50.60">
    <property type="entry name" value="FAD/NAD(P)-binding domain"/>
    <property type="match status" value="1"/>
</dbReference>
<dbReference type="InterPro" id="IPR015939">
    <property type="entry name" value="Fum_Rdtase/Succ_DH_flav-like_C"/>
</dbReference>
<keyword evidence="8 12" id="KW-0274">FAD</keyword>
<dbReference type="EC" id="1.4.3.16" evidence="4 11"/>
<organism evidence="15 16">
    <name type="scientific">Falsibacillus pallidus</name>
    <dbReference type="NCBI Taxonomy" id="493781"/>
    <lineage>
        <taxon>Bacteria</taxon>
        <taxon>Bacillati</taxon>
        <taxon>Bacillota</taxon>
        <taxon>Bacilli</taxon>
        <taxon>Bacillales</taxon>
        <taxon>Bacillaceae</taxon>
        <taxon>Falsibacillus</taxon>
    </lineage>
</organism>
<keyword evidence="9 12" id="KW-0560">Oxidoreductase</keyword>
<comment type="caution">
    <text evidence="15">The sequence shown here is derived from an EMBL/GenBank/DDBJ whole genome shotgun (WGS) entry which is preliminary data.</text>
</comment>
<comment type="function">
    <text evidence="12">Catalyzes the oxidation of L-aspartate to iminoaspartate.</text>
</comment>
<name>A0A370GK27_9BACI</name>
<dbReference type="PRINTS" id="PR00368">
    <property type="entry name" value="FADPNR"/>
</dbReference>
<dbReference type="GO" id="GO:0033765">
    <property type="term" value="F:steroid dehydrogenase activity, acting on the CH-CH group of donors"/>
    <property type="evidence" value="ECO:0007669"/>
    <property type="project" value="UniProtKB-ARBA"/>
</dbReference>
<dbReference type="SUPFAM" id="SSF51905">
    <property type="entry name" value="FAD/NAD(P)-binding domain"/>
    <property type="match status" value="1"/>
</dbReference>
<evidence type="ECO:0000313" key="15">
    <source>
        <dbReference type="EMBL" id="RDI44132.1"/>
    </source>
</evidence>
<keyword evidence="7 12" id="KW-0662">Pyridine nucleotide biosynthesis</keyword>
<keyword evidence="16" id="KW-1185">Reference proteome</keyword>
<comment type="pathway">
    <text evidence="2 12">Cofactor biosynthesis; NAD(+) biosynthesis; iminoaspartate from L-aspartate (oxidase route): step 1/1.</text>
</comment>
<dbReference type="InterPro" id="IPR005288">
    <property type="entry name" value="NadB"/>
</dbReference>
<dbReference type="NCBIfam" id="TIGR00551">
    <property type="entry name" value="nadB"/>
    <property type="match status" value="1"/>
</dbReference>
<evidence type="ECO:0000256" key="8">
    <source>
        <dbReference type="ARBA" id="ARBA00022827"/>
    </source>
</evidence>
<dbReference type="GO" id="GO:0034628">
    <property type="term" value="P:'de novo' NAD+ biosynthetic process from L-aspartate"/>
    <property type="evidence" value="ECO:0007669"/>
    <property type="project" value="TreeGrafter"/>
</dbReference>
<evidence type="ECO:0000256" key="4">
    <source>
        <dbReference type="ARBA" id="ARBA00012173"/>
    </source>
</evidence>
<evidence type="ECO:0000256" key="5">
    <source>
        <dbReference type="ARBA" id="ARBA00021901"/>
    </source>
</evidence>
<evidence type="ECO:0000256" key="1">
    <source>
        <dbReference type="ARBA" id="ARBA00001974"/>
    </source>
</evidence>
<protein>
    <recommendedName>
        <fullName evidence="5 11">L-aspartate oxidase</fullName>
        <ecNumber evidence="4 11">1.4.3.16</ecNumber>
    </recommendedName>
</protein>
<evidence type="ECO:0000256" key="9">
    <source>
        <dbReference type="ARBA" id="ARBA00023002"/>
    </source>
</evidence>
<dbReference type="Pfam" id="PF00890">
    <property type="entry name" value="FAD_binding_2"/>
    <property type="match status" value="1"/>
</dbReference>
<comment type="subcellular location">
    <subcellularLocation>
        <location evidence="12">Cytoplasm</location>
    </subcellularLocation>
</comment>
<dbReference type="Pfam" id="PF02910">
    <property type="entry name" value="Succ_DH_flav_C"/>
    <property type="match status" value="1"/>
</dbReference>
<feature type="domain" description="FAD-dependent oxidoreductase 2 FAD-binding" evidence="13">
    <location>
        <begin position="5"/>
        <end position="371"/>
    </location>
</feature>
<evidence type="ECO:0000259" key="13">
    <source>
        <dbReference type="Pfam" id="PF00890"/>
    </source>
</evidence>
<evidence type="ECO:0000256" key="11">
    <source>
        <dbReference type="NCBIfam" id="TIGR00551"/>
    </source>
</evidence>
<reference evidence="15 16" key="1">
    <citation type="submission" date="2018-07" db="EMBL/GenBank/DDBJ databases">
        <title>Genomic Encyclopedia of Type Strains, Phase IV (KMG-IV): sequencing the most valuable type-strain genomes for metagenomic binning, comparative biology and taxonomic classification.</title>
        <authorList>
            <person name="Goeker M."/>
        </authorList>
    </citation>
    <scope>NUCLEOTIDE SEQUENCE [LARGE SCALE GENOMIC DNA]</scope>
    <source>
        <strain evidence="15 16">DSM 25281</strain>
    </source>
</reference>
<comment type="catalytic activity">
    <reaction evidence="10">
        <text>L-aspartate + O2 = iminosuccinate + H2O2</text>
        <dbReference type="Rhea" id="RHEA:25876"/>
        <dbReference type="ChEBI" id="CHEBI:15379"/>
        <dbReference type="ChEBI" id="CHEBI:16240"/>
        <dbReference type="ChEBI" id="CHEBI:29991"/>
        <dbReference type="ChEBI" id="CHEBI:77875"/>
        <dbReference type="EC" id="1.4.3.16"/>
    </reaction>
    <physiologicalReaction direction="left-to-right" evidence="10">
        <dbReference type="Rhea" id="RHEA:25877"/>
    </physiologicalReaction>
</comment>
<dbReference type="Gene3D" id="3.90.700.10">
    <property type="entry name" value="Succinate dehydrogenase/fumarate reductase flavoprotein, catalytic domain"/>
    <property type="match status" value="1"/>
</dbReference>
<feature type="domain" description="Fumarate reductase/succinate dehydrogenase flavoprotein-like C-terminal" evidence="14">
    <location>
        <begin position="415"/>
        <end position="508"/>
    </location>
</feature>
<dbReference type="SUPFAM" id="SSF46977">
    <property type="entry name" value="Succinate dehydrogenase/fumarate reductase flavoprotein C-terminal domain"/>
    <property type="match status" value="1"/>
</dbReference>
<dbReference type="InterPro" id="IPR037099">
    <property type="entry name" value="Fum_R/Succ_DH_flav-like_C_sf"/>
</dbReference>
<evidence type="ECO:0000256" key="7">
    <source>
        <dbReference type="ARBA" id="ARBA00022642"/>
    </source>
</evidence>
<dbReference type="InterPro" id="IPR027477">
    <property type="entry name" value="Succ_DH/fumarate_Rdtase_cat_sf"/>
</dbReference>
<dbReference type="GO" id="GO:0008734">
    <property type="term" value="F:L-aspartate oxidase activity"/>
    <property type="evidence" value="ECO:0007669"/>
    <property type="project" value="UniProtKB-UniRule"/>
</dbReference>
<dbReference type="InterPro" id="IPR003953">
    <property type="entry name" value="FAD-dep_OxRdtase_2_FAD-bd"/>
</dbReference>
<dbReference type="Proteomes" id="UP000255326">
    <property type="component" value="Unassembled WGS sequence"/>
</dbReference>
<evidence type="ECO:0000256" key="10">
    <source>
        <dbReference type="ARBA" id="ARBA00048305"/>
    </source>
</evidence>
<comment type="similarity">
    <text evidence="3 12">Belongs to the FAD-dependent oxidoreductase 2 family. NadB subfamily.</text>
</comment>
<dbReference type="InterPro" id="IPR036188">
    <property type="entry name" value="FAD/NAD-bd_sf"/>
</dbReference>
<dbReference type="NCBIfam" id="NF005978">
    <property type="entry name" value="PRK08071.1"/>
    <property type="match status" value="1"/>
</dbReference>
<comment type="cofactor">
    <cofactor evidence="1 12">
        <name>FAD</name>
        <dbReference type="ChEBI" id="CHEBI:57692"/>
    </cofactor>
</comment>
<dbReference type="RefSeq" id="WP_114745014.1">
    <property type="nucleotide sequence ID" value="NZ_QQAY01000003.1"/>
</dbReference>
<keyword evidence="6 12" id="KW-0285">Flavoprotein</keyword>
<dbReference type="AlphaFoldDB" id="A0A370GK27"/>
<dbReference type="GO" id="GO:0005737">
    <property type="term" value="C:cytoplasm"/>
    <property type="evidence" value="ECO:0007669"/>
    <property type="project" value="UniProtKB-SubCell"/>
</dbReference>
<dbReference type="Gene3D" id="1.20.58.100">
    <property type="entry name" value="Fumarate reductase/succinate dehydrogenase flavoprotein-like, C-terminal domain"/>
    <property type="match status" value="1"/>
</dbReference>
<dbReference type="PANTHER" id="PTHR42716:SF2">
    <property type="entry name" value="L-ASPARTATE OXIDASE, CHLOROPLASTIC"/>
    <property type="match status" value="1"/>
</dbReference>
<dbReference type="SUPFAM" id="SSF56425">
    <property type="entry name" value="Succinate dehydrogenase/fumarate reductase flavoprotein, catalytic domain"/>
    <property type="match status" value="1"/>
</dbReference>
<evidence type="ECO:0000313" key="16">
    <source>
        <dbReference type="Proteomes" id="UP000255326"/>
    </source>
</evidence>
<evidence type="ECO:0000256" key="12">
    <source>
        <dbReference type="RuleBase" id="RU362049"/>
    </source>
</evidence>
<dbReference type="PANTHER" id="PTHR42716">
    <property type="entry name" value="L-ASPARTATE OXIDASE"/>
    <property type="match status" value="1"/>
</dbReference>
<dbReference type="UniPathway" id="UPA00253">
    <property type="reaction ID" value="UER00326"/>
</dbReference>
<accession>A0A370GK27</accession>